<proteinExistence type="inferred from homology"/>
<reference evidence="5 6" key="1">
    <citation type="submission" date="2024-01" db="EMBL/GenBank/DDBJ databases">
        <title>The genomes of 5 underutilized Papilionoideae crops provide insights into root nodulation and disease resistanc.</title>
        <authorList>
            <person name="Yuan L."/>
        </authorList>
    </citation>
    <scope>NUCLEOTIDE SEQUENCE [LARGE SCALE GENOMIC DNA]</scope>
    <source>
        <strain evidence="5">ZHUSHIDOU_FW_LH</strain>
        <tissue evidence="5">Leaf</tissue>
    </source>
</reference>
<dbReference type="PANTHER" id="PTHR34224">
    <property type="entry name" value="INTERACTOR OF CONSTITUTIVE ACTIVE ROPS 2, CHLOROPLASTIC-RELATED"/>
    <property type="match status" value="1"/>
</dbReference>
<organism evidence="5 6">
    <name type="scientific">Crotalaria pallida</name>
    <name type="common">Smooth rattlebox</name>
    <name type="synonym">Crotalaria striata</name>
    <dbReference type="NCBI Taxonomy" id="3830"/>
    <lineage>
        <taxon>Eukaryota</taxon>
        <taxon>Viridiplantae</taxon>
        <taxon>Streptophyta</taxon>
        <taxon>Embryophyta</taxon>
        <taxon>Tracheophyta</taxon>
        <taxon>Spermatophyta</taxon>
        <taxon>Magnoliopsida</taxon>
        <taxon>eudicotyledons</taxon>
        <taxon>Gunneridae</taxon>
        <taxon>Pentapetalae</taxon>
        <taxon>rosids</taxon>
        <taxon>fabids</taxon>
        <taxon>Fabales</taxon>
        <taxon>Fabaceae</taxon>
        <taxon>Papilionoideae</taxon>
        <taxon>50 kb inversion clade</taxon>
        <taxon>genistoids sensu lato</taxon>
        <taxon>core genistoids</taxon>
        <taxon>Crotalarieae</taxon>
        <taxon>Crotalaria</taxon>
    </lineage>
</organism>
<dbReference type="PANTHER" id="PTHR34224:SF18">
    <property type="entry name" value="INTERACTOR OF CONSTITUTIVE ACTIVE ROPS 3"/>
    <property type="match status" value="1"/>
</dbReference>
<evidence type="ECO:0008006" key="7">
    <source>
        <dbReference type="Google" id="ProtNLM"/>
    </source>
</evidence>
<feature type="compositionally biased region" description="Basic and acidic residues" evidence="4">
    <location>
        <begin position="39"/>
        <end position="66"/>
    </location>
</feature>
<comment type="caution">
    <text evidence="5">The sequence shown here is derived from an EMBL/GenBank/DDBJ whole genome shotgun (WGS) entry which is preliminary data.</text>
</comment>
<gene>
    <name evidence="5" type="ORF">RIF29_27704</name>
</gene>
<accession>A0AAN9ERR0</accession>
<evidence type="ECO:0000313" key="5">
    <source>
        <dbReference type="EMBL" id="KAK7261395.1"/>
    </source>
</evidence>
<protein>
    <recommendedName>
        <fullName evidence="7">Interactor of constitutive active ROPs 3</fullName>
    </recommendedName>
</protein>
<keyword evidence="2 3" id="KW-0175">Coiled coil</keyword>
<dbReference type="Proteomes" id="UP001372338">
    <property type="component" value="Unassembled WGS sequence"/>
</dbReference>
<evidence type="ECO:0000256" key="3">
    <source>
        <dbReference type="SAM" id="Coils"/>
    </source>
</evidence>
<evidence type="ECO:0000256" key="2">
    <source>
        <dbReference type="ARBA" id="ARBA00023054"/>
    </source>
</evidence>
<evidence type="ECO:0000256" key="1">
    <source>
        <dbReference type="ARBA" id="ARBA00009778"/>
    </source>
</evidence>
<feature type="compositionally biased region" description="Polar residues" evidence="4">
    <location>
        <begin position="29"/>
        <end position="38"/>
    </location>
</feature>
<evidence type="ECO:0000256" key="4">
    <source>
        <dbReference type="SAM" id="MobiDB-lite"/>
    </source>
</evidence>
<evidence type="ECO:0000313" key="6">
    <source>
        <dbReference type="Proteomes" id="UP001372338"/>
    </source>
</evidence>
<comment type="similarity">
    <text evidence="1">Belongs to the ICR family.</text>
</comment>
<keyword evidence="6" id="KW-1185">Reference proteome</keyword>
<dbReference type="AlphaFoldDB" id="A0AAN9ERR0"/>
<feature type="coiled-coil region" evidence="3">
    <location>
        <begin position="205"/>
        <end position="260"/>
    </location>
</feature>
<sequence length="580" mass="65912">MQTPKARIGSVEIPKKFLRAHTALGPAASATQLNQVNKSSKDRSPKVTERRSHRSQVPERKRPSRISELESQISQLKVDSKNLRDQLSLSESCKKQAQKDSEEYKVQLLALSVKLEDSQQQLLKLAATEEAPVTEVQKIAQEIQQLKVHLELIANCESAQIHLAESLELEILKLKQNLAEPLSLVENTKNKFMDCYESAQSKPLVNETLKQLEAAKRTVEVLRADAAKSMHGLNSNALELEHSRARVDSLEALVRKLVARLGSNKCSHCANLADDFNFEKEAERLKKGEDRKPIEAEIRSLKSEVGQLKSALENSESKYQQEQILSMVKIRNAYELIDKMKSESSQRESELKRKEADIEKLRANLMDKETELRGIVEENEKLNLKLEKIMSSKREHELKMELKRLDECMAELKVNLMDKEKTLQSISEENEMLKLEINNKSREKVVAELEATKAAECDATMKLGIVIEEANRSNQKSMRMAEKLEVAQAANSEIEAELRRVKLQSDQWRKAAEAAAAMLSAGNNNGKLTERSLSLDNSYNLPVMNNKYLTYSEDIDDDFQRKKNGNMLKKIGVLWKKPQK</sequence>
<feature type="coiled-coil region" evidence="3">
    <location>
        <begin position="298"/>
        <end position="511"/>
    </location>
</feature>
<dbReference type="EMBL" id="JAYWIO010000005">
    <property type="protein sequence ID" value="KAK7261395.1"/>
    <property type="molecule type" value="Genomic_DNA"/>
</dbReference>
<dbReference type="InterPro" id="IPR029688">
    <property type="entry name" value="ICR"/>
</dbReference>
<feature type="region of interest" description="Disordered" evidence="4">
    <location>
        <begin position="26"/>
        <end position="66"/>
    </location>
</feature>
<name>A0AAN9ERR0_CROPI</name>